<dbReference type="InterPro" id="IPR005652">
    <property type="entry name" value="Photo_RC_H"/>
</dbReference>
<dbReference type="SUPFAM" id="SSF50346">
    <property type="entry name" value="PRC-barrel domain"/>
    <property type="match status" value="1"/>
</dbReference>
<dbReference type="NCBIfam" id="TIGR01150">
    <property type="entry name" value="puhA"/>
    <property type="match status" value="1"/>
</dbReference>
<gene>
    <name evidence="4" type="primary">puhA</name>
    <name evidence="4" type="ORF">CDO81_17940</name>
</gene>
<sequence length="251" mass="27737">MQTGAITGYIDVAQLVLYAFWIFFAGLIVYLHRENKREGYPLESDRSRAIAVQGWPAVPEPKTFRLANGDTVQAPNDRRDNQPPLHEGVWRGAPLEPTGDPLLAGVGPGSWADRADVADMTYEGLPKIVPLRAAPDFGVAHQDVDPRGLPVLGDDGVEGGRVVDLWVDRSEMLFRYLELEVPAAGRVLLPMNFARVQQRAVRVKSILGHQFAKVPATKLAEQVTLLEEEKIMAYYGAGTLYATPQRQEPLL</sequence>
<dbReference type="EMBL" id="NISI01000007">
    <property type="protein sequence ID" value="OWR02710.1"/>
    <property type="molecule type" value="Genomic_DNA"/>
</dbReference>
<evidence type="ECO:0000259" key="2">
    <source>
        <dbReference type="Pfam" id="PF03967"/>
    </source>
</evidence>
<dbReference type="InterPro" id="IPR027275">
    <property type="entry name" value="PRC-brl_dom"/>
</dbReference>
<comment type="caution">
    <text evidence="4">The sequence shown here is derived from an EMBL/GenBank/DDBJ whole genome shotgun (WGS) entry which is preliminary data.</text>
</comment>
<evidence type="ECO:0000259" key="3">
    <source>
        <dbReference type="Pfam" id="PF05239"/>
    </source>
</evidence>
<dbReference type="Gene3D" id="3.90.50.10">
    <property type="entry name" value="Photosynthetic Reaction Center, subunit H, domain 2"/>
    <property type="match status" value="1"/>
</dbReference>
<name>A0A254N4K0_9BURK</name>
<dbReference type="InterPro" id="IPR037097">
    <property type="entry name" value="Photo_RC_H_N_sf"/>
</dbReference>
<feature type="domain" description="PRC-barrel" evidence="3">
    <location>
        <begin position="144"/>
        <end position="206"/>
    </location>
</feature>
<protein>
    <submittedName>
        <fullName evidence="4">Photosynthetic reaction center subunit H</fullName>
    </submittedName>
</protein>
<dbReference type="InterPro" id="IPR015810">
    <property type="entry name" value="Photo_RC_H_N"/>
</dbReference>
<dbReference type="Pfam" id="PF05239">
    <property type="entry name" value="PRC"/>
    <property type="match status" value="1"/>
</dbReference>
<dbReference type="OrthoDB" id="8557487at2"/>
<feature type="transmembrane region" description="Helical" evidence="1">
    <location>
        <begin position="12"/>
        <end position="31"/>
    </location>
</feature>
<dbReference type="Proteomes" id="UP000197446">
    <property type="component" value="Unassembled WGS sequence"/>
</dbReference>
<dbReference type="RefSeq" id="WP_088484600.1">
    <property type="nucleotide sequence ID" value="NZ_NISI01000007.1"/>
</dbReference>
<dbReference type="AlphaFoldDB" id="A0A254N4K0"/>
<keyword evidence="5" id="KW-1185">Reference proteome</keyword>
<dbReference type="Gene3D" id="4.10.540.10">
    <property type="entry name" value="Photosynthetic reaction centre, H subunit, N-terminal domain"/>
    <property type="match status" value="1"/>
</dbReference>
<dbReference type="GO" id="GO:0030077">
    <property type="term" value="C:plasma membrane light-harvesting complex"/>
    <property type="evidence" value="ECO:0007669"/>
    <property type="project" value="InterPro"/>
</dbReference>
<keyword evidence="1" id="KW-1133">Transmembrane helix</keyword>
<dbReference type="InterPro" id="IPR014747">
    <property type="entry name" value="Bac_photo_RC_H_C"/>
</dbReference>
<dbReference type="SUPFAM" id="SSF81490">
    <property type="entry name" value="Photosystem II reaction centre subunit H, transmembrane region"/>
    <property type="match status" value="1"/>
</dbReference>
<feature type="domain" description="Photosynthetic reaction centre H subunit N-terminal" evidence="2">
    <location>
        <begin position="5"/>
        <end position="132"/>
    </location>
</feature>
<evidence type="ECO:0000313" key="5">
    <source>
        <dbReference type="Proteomes" id="UP000197446"/>
    </source>
</evidence>
<organism evidence="4 5">
    <name type="scientific">Roseateles puraquae</name>
    <dbReference type="NCBI Taxonomy" id="431059"/>
    <lineage>
        <taxon>Bacteria</taxon>
        <taxon>Pseudomonadati</taxon>
        <taxon>Pseudomonadota</taxon>
        <taxon>Betaproteobacteria</taxon>
        <taxon>Burkholderiales</taxon>
        <taxon>Sphaerotilaceae</taxon>
        <taxon>Roseateles</taxon>
    </lineage>
</organism>
<dbReference type="GO" id="GO:0019684">
    <property type="term" value="P:photosynthesis, light reaction"/>
    <property type="evidence" value="ECO:0007669"/>
    <property type="project" value="InterPro"/>
</dbReference>
<evidence type="ECO:0000313" key="4">
    <source>
        <dbReference type="EMBL" id="OWR02710.1"/>
    </source>
</evidence>
<proteinExistence type="predicted"/>
<keyword evidence="1" id="KW-0812">Transmembrane</keyword>
<dbReference type="InterPro" id="IPR011033">
    <property type="entry name" value="PRC_barrel-like_sf"/>
</dbReference>
<dbReference type="Pfam" id="PF03967">
    <property type="entry name" value="PRCH"/>
    <property type="match status" value="1"/>
</dbReference>
<accession>A0A254N4K0</accession>
<keyword evidence="1" id="KW-0472">Membrane</keyword>
<evidence type="ECO:0000256" key="1">
    <source>
        <dbReference type="SAM" id="Phobius"/>
    </source>
</evidence>
<reference evidence="4 5" key="1">
    <citation type="journal article" date="2007" name="Int. J. Syst. Evol. Microbiol.">
        <title>Description of Pelomonas aquatica sp. nov. and Pelomonas puraquae sp. nov., isolated from industrial and haemodialysis water.</title>
        <authorList>
            <person name="Gomila M."/>
            <person name="Bowien B."/>
            <person name="Falsen E."/>
            <person name="Moore E.R."/>
            <person name="Lalucat J."/>
        </authorList>
    </citation>
    <scope>NUCLEOTIDE SEQUENCE [LARGE SCALE GENOMIC DNA]</scope>
    <source>
        <strain evidence="4 5">CCUG 52769</strain>
    </source>
</reference>